<accession>A0A9J6FPJ2</accession>
<keyword evidence="3" id="KW-0460">Magnesium</keyword>
<dbReference type="GO" id="GO:0008081">
    <property type="term" value="F:phosphoric diester hydrolase activity"/>
    <property type="evidence" value="ECO:0007669"/>
    <property type="project" value="InterPro"/>
</dbReference>
<proteinExistence type="predicted"/>
<keyword evidence="5" id="KW-0456">Lyase</keyword>
<dbReference type="GO" id="GO:0006629">
    <property type="term" value="P:lipid metabolic process"/>
    <property type="evidence" value="ECO:0007669"/>
    <property type="project" value="InterPro"/>
</dbReference>
<name>A0A9J6FPJ2_HAELO</name>
<comment type="catalytic activity">
    <reaction evidence="1">
        <text>an N-(acyl)-sphingosylphosphoethanolamine = an N-(acyl)-sphingosyl-1,3-cyclic phosphate + ethanolamine</text>
        <dbReference type="Rhea" id="RHEA:60648"/>
        <dbReference type="ChEBI" id="CHEBI:57603"/>
        <dbReference type="ChEBI" id="CHEBI:143891"/>
        <dbReference type="ChEBI" id="CHEBI:143892"/>
    </reaction>
</comment>
<dbReference type="OrthoDB" id="1058301at2759"/>
<evidence type="ECO:0000313" key="7">
    <source>
        <dbReference type="Proteomes" id="UP000821853"/>
    </source>
</evidence>
<organism evidence="6 7">
    <name type="scientific">Haemaphysalis longicornis</name>
    <name type="common">Bush tick</name>
    <dbReference type="NCBI Taxonomy" id="44386"/>
    <lineage>
        <taxon>Eukaryota</taxon>
        <taxon>Metazoa</taxon>
        <taxon>Ecdysozoa</taxon>
        <taxon>Arthropoda</taxon>
        <taxon>Chelicerata</taxon>
        <taxon>Arachnida</taxon>
        <taxon>Acari</taxon>
        <taxon>Parasitiformes</taxon>
        <taxon>Ixodida</taxon>
        <taxon>Ixodoidea</taxon>
        <taxon>Ixodidae</taxon>
        <taxon>Haemaphysalinae</taxon>
        <taxon>Haemaphysalis</taxon>
    </lineage>
</organism>
<dbReference type="Gene3D" id="3.20.20.190">
    <property type="entry name" value="Phosphatidylinositol (PI) phosphodiesterase"/>
    <property type="match status" value="1"/>
</dbReference>
<protein>
    <submittedName>
        <fullName evidence="6">Uncharacterized protein</fullName>
    </submittedName>
</protein>
<dbReference type="InterPro" id="IPR017946">
    <property type="entry name" value="PLC-like_Pdiesterase_TIM-brl"/>
</dbReference>
<dbReference type="VEuPathDB" id="VectorBase:HLOH_045420"/>
<evidence type="ECO:0000256" key="5">
    <source>
        <dbReference type="ARBA" id="ARBA00023239"/>
    </source>
</evidence>
<dbReference type="GO" id="GO:0046872">
    <property type="term" value="F:metal ion binding"/>
    <property type="evidence" value="ECO:0007669"/>
    <property type="project" value="UniProtKB-KW"/>
</dbReference>
<dbReference type="GO" id="GO:0016829">
    <property type="term" value="F:lyase activity"/>
    <property type="evidence" value="ECO:0007669"/>
    <property type="project" value="UniProtKB-KW"/>
</dbReference>
<dbReference type="EMBL" id="JABSTR010000003">
    <property type="protein sequence ID" value="KAH9364989.1"/>
    <property type="molecule type" value="Genomic_DNA"/>
</dbReference>
<keyword evidence="2" id="KW-0479">Metal-binding</keyword>
<reference evidence="6 7" key="1">
    <citation type="journal article" date="2020" name="Cell">
        <title>Large-Scale Comparative Analyses of Tick Genomes Elucidate Their Genetic Diversity and Vector Capacities.</title>
        <authorList>
            <consortium name="Tick Genome and Microbiome Consortium (TIGMIC)"/>
            <person name="Jia N."/>
            <person name="Wang J."/>
            <person name="Shi W."/>
            <person name="Du L."/>
            <person name="Sun Y."/>
            <person name="Zhan W."/>
            <person name="Jiang J.F."/>
            <person name="Wang Q."/>
            <person name="Zhang B."/>
            <person name="Ji P."/>
            <person name="Bell-Sakyi L."/>
            <person name="Cui X.M."/>
            <person name="Yuan T.T."/>
            <person name="Jiang B.G."/>
            <person name="Yang W.F."/>
            <person name="Lam T.T."/>
            <person name="Chang Q.C."/>
            <person name="Ding S.J."/>
            <person name="Wang X.J."/>
            <person name="Zhu J.G."/>
            <person name="Ruan X.D."/>
            <person name="Zhao L."/>
            <person name="Wei J.T."/>
            <person name="Ye R.Z."/>
            <person name="Que T.C."/>
            <person name="Du C.H."/>
            <person name="Zhou Y.H."/>
            <person name="Cheng J.X."/>
            <person name="Dai P.F."/>
            <person name="Guo W.B."/>
            <person name="Han X.H."/>
            <person name="Huang E.J."/>
            <person name="Li L.F."/>
            <person name="Wei W."/>
            <person name="Gao Y.C."/>
            <person name="Liu J.Z."/>
            <person name="Shao H.Z."/>
            <person name="Wang X."/>
            <person name="Wang C.C."/>
            <person name="Yang T.C."/>
            <person name="Huo Q.B."/>
            <person name="Li W."/>
            <person name="Chen H.Y."/>
            <person name="Chen S.E."/>
            <person name="Zhou L.G."/>
            <person name="Ni X.B."/>
            <person name="Tian J.H."/>
            <person name="Sheng Y."/>
            <person name="Liu T."/>
            <person name="Pan Y.S."/>
            <person name="Xia L.Y."/>
            <person name="Li J."/>
            <person name="Zhao F."/>
            <person name="Cao W.C."/>
        </authorList>
    </citation>
    <scope>NUCLEOTIDE SEQUENCE [LARGE SCALE GENOMIC DNA]</scope>
    <source>
        <strain evidence="6">HaeL-2018</strain>
    </source>
</reference>
<keyword evidence="7" id="KW-1185">Reference proteome</keyword>
<sequence length="142" mass="15480">MLQSLTAKHSVQFPSTGFDFGGTNSLEEVGQAFAAVNITGHRWVGSGNSNCFPYKKGVYARLENTVACRDGLKSGCEFIDKGYAWTLDYESSIAREIKLGLDGVITNYPRNALAALKQEDVARIARSAGPKDSPWTRIKTTT</sequence>
<gene>
    <name evidence="6" type="ORF">HPB48_015967</name>
</gene>
<dbReference type="OMA" id="KISEHRW"/>
<dbReference type="Proteomes" id="UP000821853">
    <property type="component" value="Unassembled WGS sequence"/>
</dbReference>
<comment type="caution">
    <text evidence="6">The sequence shown here is derived from an EMBL/GenBank/DDBJ whole genome shotgun (WGS) entry which is preliminary data.</text>
</comment>
<evidence type="ECO:0000256" key="1">
    <source>
        <dbReference type="ARBA" id="ARBA00000110"/>
    </source>
</evidence>
<evidence type="ECO:0000313" key="6">
    <source>
        <dbReference type="EMBL" id="KAH9364989.1"/>
    </source>
</evidence>
<evidence type="ECO:0000256" key="2">
    <source>
        <dbReference type="ARBA" id="ARBA00022723"/>
    </source>
</evidence>
<evidence type="ECO:0000256" key="4">
    <source>
        <dbReference type="ARBA" id="ARBA00023157"/>
    </source>
</evidence>
<evidence type="ECO:0000256" key="3">
    <source>
        <dbReference type="ARBA" id="ARBA00022842"/>
    </source>
</evidence>
<dbReference type="AlphaFoldDB" id="A0A9J6FPJ2"/>
<keyword evidence="4" id="KW-1015">Disulfide bond</keyword>